<dbReference type="InParanoid" id="A0A167QR59"/>
<dbReference type="GeneID" id="28995650"/>
<sequence>MLDLKSRLTDFNILRMHKYHDVLKRLLYKCCIYYKFPIIPPYNVRHVNIFFSLLLLFLQPQSKTFRSLSPPKQELIGKQKYYFEMLYSNWKYSIPSWKRRDPRKLTTVTFLQATILKANWIIFYFMELQHVSSYYNLIE</sequence>
<reference evidence="2" key="1">
    <citation type="submission" date="2015-06" db="EMBL/GenBank/DDBJ databases">
        <title>Expansion of signal transduction pathways in fungi by whole-genome duplication.</title>
        <authorList>
            <consortium name="DOE Joint Genome Institute"/>
            <person name="Corrochano L.M."/>
            <person name="Kuo A."/>
            <person name="Marcet-Houben M."/>
            <person name="Polaino S."/>
            <person name="Salamov A."/>
            <person name="Villalobos J.M."/>
            <person name="Alvarez M.I."/>
            <person name="Avalos J."/>
            <person name="Benito E.P."/>
            <person name="Benoit I."/>
            <person name="Burger G."/>
            <person name="Camino L.P."/>
            <person name="Canovas D."/>
            <person name="Cerda-Olmedo E."/>
            <person name="Cheng J.-F."/>
            <person name="Dominguez A."/>
            <person name="Elias M."/>
            <person name="Eslava A.P."/>
            <person name="Glaser F."/>
            <person name="Grimwood J."/>
            <person name="Gutierrez G."/>
            <person name="Heitman J."/>
            <person name="Henrissat B."/>
            <person name="Iturriaga E.A."/>
            <person name="Lang B.F."/>
            <person name="Lavin J.L."/>
            <person name="Lee S."/>
            <person name="Li W."/>
            <person name="Lindquist E."/>
            <person name="Lopez-Garcia S."/>
            <person name="Luque E.M."/>
            <person name="Marcos A.T."/>
            <person name="Martin J."/>
            <person name="McCluskey K."/>
            <person name="Medina H.R."/>
            <person name="Miralles-Duran A."/>
            <person name="Miyazaki A."/>
            <person name="Munoz-Torres E."/>
            <person name="Oguiza J.A."/>
            <person name="Ohm R."/>
            <person name="Olmedo M."/>
            <person name="Orejas M."/>
            <person name="Ortiz-Castellanos L."/>
            <person name="Pisabarro A.G."/>
            <person name="Rodriguez-Romero J."/>
            <person name="Ruiz-Herrera J."/>
            <person name="Ruiz-Vazquez R."/>
            <person name="Sanz C."/>
            <person name="Schackwitz W."/>
            <person name="Schmutz J."/>
            <person name="Shahriari M."/>
            <person name="Shelest E."/>
            <person name="Silva-Franco F."/>
            <person name="Soanes D."/>
            <person name="Syed K."/>
            <person name="Tagua V.G."/>
            <person name="Talbot N.J."/>
            <person name="Thon M."/>
            <person name="De vries R.P."/>
            <person name="Wiebenga A."/>
            <person name="Yadav J.S."/>
            <person name="Braun E.L."/>
            <person name="Baker S."/>
            <person name="Garre V."/>
            <person name="Horwitz B."/>
            <person name="Torres-Martinez S."/>
            <person name="Idnurm A."/>
            <person name="Herrera-Estrella A."/>
            <person name="Gabaldon T."/>
            <person name="Grigoriev I.V."/>
        </authorList>
    </citation>
    <scope>NUCLEOTIDE SEQUENCE [LARGE SCALE GENOMIC DNA]</scope>
    <source>
        <strain evidence="2">NRRL 1555(-)</strain>
    </source>
</reference>
<dbReference type="EMBL" id="KV440972">
    <property type="protein sequence ID" value="OAD80114.1"/>
    <property type="molecule type" value="Genomic_DNA"/>
</dbReference>
<keyword evidence="2" id="KW-1185">Reference proteome</keyword>
<proteinExistence type="predicted"/>
<dbReference type="AlphaFoldDB" id="A0A167QR59"/>
<protein>
    <submittedName>
        <fullName evidence="1">Uncharacterized protein</fullName>
    </submittedName>
</protein>
<evidence type="ECO:0000313" key="1">
    <source>
        <dbReference type="EMBL" id="OAD80114.1"/>
    </source>
</evidence>
<name>A0A167QR59_PHYB8</name>
<dbReference type="RefSeq" id="XP_018298154.1">
    <property type="nucleotide sequence ID" value="XM_018434744.1"/>
</dbReference>
<gene>
    <name evidence="1" type="ORF">PHYBLDRAFT_163162</name>
</gene>
<dbReference type="VEuPathDB" id="FungiDB:PHYBLDRAFT_163162"/>
<dbReference type="Proteomes" id="UP000077315">
    <property type="component" value="Unassembled WGS sequence"/>
</dbReference>
<organism evidence="1 2">
    <name type="scientific">Phycomyces blakesleeanus (strain ATCC 8743b / DSM 1359 / FGSC 10004 / NBRC 33097 / NRRL 1555)</name>
    <dbReference type="NCBI Taxonomy" id="763407"/>
    <lineage>
        <taxon>Eukaryota</taxon>
        <taxon>Fungi</taxon>
        <taxon>Fungi incertae sedis</taxon>
        <taxon>Mucoromycota</taxon>
        <taxon>Mucoromycotina</taxon>
        <taxon>Mucoromycetes</taxon>
        <taxon>Mucorales</taxon>
        <taxon>Phycomycetaceae</taxon>
        <taxon>Phycomyces</taxon>
    </lineage>
</organism>
<evidence type="ECO:0000313" key="2">
    <source>
        <dbReference type="Proteomes" id="UP000077315"/>
    </source>
</evidence>
<accession>A0A167QR59</accession>